<evidence type="ECO:0000256" key="7">
    <source>
        <dbReference type="PROSITE-ProRule" id="PRU00042"/>
    </source>
</evidence>
<keyword evidence="6" id="KW-0539">Nucleus</keyword>
<protein>
    <submittedName>
        <fullName evidence="11">Adult enhancer factor 1-like</fullName>
    </submittedName>
</protein>
<dbReference type="OMA" id="KSHECEV"/>
<dbReference type="PROSITE" id="PS00028">
    <property type="entry name" value="ZINC_FINGER_C2H2_1"/>
    <property type="match status" value="1"/>
</dbReference>
<keyword evidence="3" id="KW-0677">Repeat</keyword>
<dbReference type="SUPFAM" id="SSF57667">
    <property type="entry name" value="beta-beta-alpha zinc fingers"/>
    <property type="match status" value="1"/>
</dbReference>
<dbReference type="RefSeq" id="XP_017304952.1">
    <property type="nucleotide sequence ID" value="XM_017449463.2"/>
</dbReference>
<feature type="region of interest" description="Disordered" evidence="8">
    <location>
        <begin position="1"/>
        <end position="25"/>
    </location>
</feature>
<dbReference type="InterPro" id="IPR036236">
    <property type="entry name" value="Znf_C2H2_sf"/>
</dbReference>
<dbReference type="InterPro" id="IPR013087">
    <property type="entry name" value="Znf_C2H2_type"/>
</dbReference>
<keyword evidence="4 7" id="KW-0863">Zinc-finger</keyword>
<evidence type="ECO:0000256" key="8">
    <source>
        <dbReference type="SAM" id="MobiDB-lite"/>
    </source>
</evidence>
<dbReference type="AlphaFoldDB" id="A0A1S4ESD7"/>
<evidence type="ECO:0000313" key="11">
    <source>
        <dbReference type="RefSeq" id="XP_017304952.1"/>
    </source>
</evidence>
<dbReference type="KEGG" id="dci:108254479"/>
<feature type="domain" description="C2H2-type" evidence="9">
    <location>
        <begin position="30"/>
        <end position="57"/>
    </location>
</feature>
<dbReference type="PANTHER" id="PTHR24394">
    <property type="entry name" value="ZINC FINGER PROTEIN"/>
    <property type="match status" value="1"/>
</dbReference>
<evidence type="ECO:0000256" key="6">
    <source>
        <dbReference type="ARBA" id="ARBA00023242"/>
    </source>
</evidence>
<dbReference type="PROSITE" id="PS50157">
    <property type="entry name" value="ZINC_FINGER_C2H2_2"/>
    <property type="match status" value="2"/>
</dbReference>
<keyword evidence="2" id="KW-0479">Metal-binding</keyword>
<proteinExistence type="predicted"/>
<gene>
    <name evidence="11" type="primary">LOC108254479</name>
</gene>
<dbReference type="SMART" id="SM00355">
    <property type="entry name" value="ZnF_C2H2"/>
    <property type="match status" value="2"/>
</dbReference>
<dbReference type="GO" id="GO:0005634">
    <property type="term" value="C:nucleus"/>
    <property type="evidence" value="ECO:0007669"/>
    <property type="project" value="UniProtKB-SubCell"/>
</dbReference>
<dbReference type="PANTHER" id="PTHR24394:SF44">
    <property type="entry name" value="ZINC FINGER PROTEIN 271-LIKE"/>
    <property type="match status" value="1"/>
</dbReference>
<evidence type="ECO:0000256" key="5">
    <source>
        <dbReference type="ARBA" id="ARBA00022833"/>
    </source>
</evidence>
<dbReference type="Proteomes" id="UP000079169">
    <property type="component" value="Unplaced"/>
</dbReference>
<dbReference type="Pfam" id="PF00096">
    <property type="entry name" value="zf-C2H2"/>
    <property type="match status" value="2"/>
</dbReference>
<name>A0A1S4ESD7_DIACI</name>
<accession>A0A1S4ESD7</accession>
<keyword evidence="5" id="KW-0862">Zinc</keyword>
<dbReference type="FunFam" id="3.30.160.60:FF:000161">
    <property type="entry name" value="Zinc finger protein 366"/>
    <property type="match status" value="1"/>
</dbReference>
<evidence type="ECO:0000256" key="2">
    <source>
        <dbReference type="ARBA" id="ARBA00022723"/>
    </source>
</evidence>
<evidence type="ECO:0000313" key="10">
    <source>
        <dbReference type="Proteomes" id="UP000079169"/>
    </source>
</evidence>
<dbReference type="PaxDb" id="121845-A0A1S4ESD7"/>
<evidence type="ECO:0000256" key="1">
    <source>
        <dbReference type="ARBA" id="ARBA00004123"/>
    </source>
</evidence>
<dbReference type="Gene3D" id="3.30.160.60">
    <property type="entry name" value="Classic Zinc Finger"/>
    <property type="match status" value="2"/>
</dbReference>
<sequence>MPPTTLADQPLPPAPARPNAKTKTVKDRPFECKTCFRKFNQKQTLKQHILTHTGQRPFECNICFKTFTQQGALQRHM</sequence>
<dbReference type="STRING" id="121845.A0A1S4ESD7"/>
<evidence type="ECO:0000259" key="9">
    <source>
        <dbReference type="PROSITE" id="PS50157"/>
    </source>
</evidence>
<dbReference type="GO" id="GO:0000981">
    <property type="term" value="F:DNA-binding transcription factor activity, RNA polymerase II-specific"/>
    <property type="evidence" value="ECO:0007669"/>
    <property type="project" value="TreeGrafter"/>
</dbReference>
<reference evidence="11" key="1">
    <citation type="submission" date="2025-08" db="UniProtKB">
        <authorList>
            <consortium name="RefSeq"/>
        </authorList>
    </citation>
    <scope>IDENTIFICATION</scope>
</reference>
<feature type="domain" description="C2H2-type" evidence="9">
    <location>
        <begin position="58"/>
        <end position="77"/>
    </location>
</feature>
<evidence type="ECO:0000256" key="4">
    <source>
        <dbReference type="ARBA" id="ARBA00022771"/>
    </source>
</evidence>
<keyword evidence="10" id="KW-1185">Reference proteome</keyword>
<comment type="subcellular location">
    <subcellularLocation>
        <location evidence="1">Nucleus</location>
    </subcellularLocation>
</comment>
<dbReference type="GeneID" id="108254479"/>
<dbReference type="FunFam" id="3.30.160.60:FF:000264">
    <property type="entry name" value="Zinc finger protein 236"/>
    <property type="match status" value="1"/>
</dbReference>
<feature type="non-terminal residue" evidence="11">
    <location>
        <position position="77"/>
    </location>
</feature>
<organism evidence="10 11">
    <name type="scientific">Diaphorina citri</name>
    <name type="common">Asian citrus psyllid</name>
    <dbReference type="NCBI Taxonomy" id="121845"/>
    <lineage>
        <taxon>Eukaryota</taxon>
        <taxon>Metazoa</taxon>
        <taxon>Ecdysozoa</taxon>
        <taxon>Arthropoda</taxon>
        <taxon>Hexapoda</taxon>
        <taxon>Insecta</taxon>
        <taxon>Pterygota</taxon>
        <taxon>Neoptera</taxon>
        <taxon>Paraneoptera</taxon>
        <taxon>Hemiptera</taxon>
        <taxon>Sternorrhyncha</taxon>
        <taxon>Psylloidea</taxon>
        <taxon>Psyllidae</taxon>
        <taxon>Diaphorininae</taxon>
        <taxon>Diaphorina</taxon>
    </lineage>
</organism>
<dbReference type="GO" id="GO:0008270">
    <property type="term" value="F:zinc ion binding"/>
    <property type="evidence" value="ECO:0007669"/>
    <property type="project" value="UniProtKB-KW"/>
</dbReference>
<evidence type="ECO:0000256" key="3">
    <source>
        <dbReference type="ARBA" id="ARBA00022737"/>
    </source>
</evidence>